<dbReference type="PIRSF" id="PIRSF029172">
    <property type="entry name" value="UCP029172_ABC_sbc_YnjB"/>
    <property type="match status" value="1"/>
</dbReference>
<dbReference type="RefSeq" id="WP_084263897.1">
    <property type="nucleotide sequence ID" value="NZ_CP007514.1"/>
</dbReference>
<comment type="caution">
    <text evidence="2">The sequence shown here is derived from an EMBL/GenBank/DDBJ whole genome shotgun (WGS) entry which is preliminary data.</text>
</comment>
<accession>A0AB35T7B7</accession>
<dbReference type="AlphaFoldDB" id="A0AB35T7B7"/>
<dbReference type="PANTHER" id="PTHR42779:SF1">
    <property type="entry name" value="PROTEIN YNJB"/>
    <property type="match status" value="1"/>
</dbReference>
<dbReference type="Gene3D" id="3.40.190.10">
    <property type="entry name" value="Periplasmic binding protein-like II"/>
    <property type="match status" value="2"/>
</dbReference>
<organism evidence="2 3">
    <name type="scientific">Rubrobacter radiotolerans</name>
    <name type="common">Arthrobacter radiotolerans</name>
    <dbReference type="NCBI Taxonomy" id="42256"/>
    <lineage>
        <taxon>Bacteria</taxon>
        <taxon>Bacillati</taxon>
        <taxon>Actinomycetota</taxon>
        <taxon>Rubrobacteria</taxon>
        <taxon>Rubrobacterales</taxon>
        <taxon>Rubrobacteraceae</taxon>
        <taxon>Rubrobacter</taxon>
    </lineage>
</organism>
<protein>
    <submittedName>
        <fullName evidence="2">ABC transporter substrate-binding protein</fullName>
    </submittedName>
</protein>
<dbReference type="InterPro" id="IPR006059">
    <property type="entry name" value="SBP"/>
</dbReference>
<dbReference type="PANTHER" id="PTHR42779">
    <property type="entry name" value="PROTEIN YNJB"/>
    <property type="match status" value="1"/>
</dbReference>
<evidence type="ECO:0000313" key="3">
    <source>
        <dbReference type="Proteomes" id="UP001281130"/>
    </source>
</evidence>
<reference evidence="2" key="1">
    <citation type="submission" date="2023-11" db="EMBL/GenBank/DDBJ databases">
        <title>MicrobeMod: A computational toolkit for identifying prokaryotic methylation and restriction-modification with nanopore sequencing.</title>
        <authorList>
            <person name="Crits-Christoph A."/>
            <person name="Kang S.C."/>
            <person name="Lee H."/>
            <person name="Ostrov N."/>
        </authorList>
    </citation>
    <scope>NUCLEOTIDE SEQUENCE</scope>
    <source>
        <strain evidence="2">ATCC 51242</strain>
    </source>
</reference>
<feature type="transmembrane region" description="Helical" evidence="1">
    <location>
        <begin position="26"/>
        <end position="47"/>
    </location>
</feature>
<keyword evidence="1" id="KW-0472">Membrane</keyword>
<gene>
    <name evidence="2" type="ORF">SIL72_11905</name>
</gene>
<evidence type="ECO:0000256" key="1">
    <source>
        <dbReference type="SAM" id="Phobius"/>
    </source>
</evidence>
<dbReference type="NCBIfam" id="NF008633">
    <property type="entry name" value="PRK11622.1"/>
    <property type="match status" value="1"/>
</dbReference>
<keyword evidence="1" id="KW-1133">Transmembrane helix</keyword>
<name>A0AB35T7B7_RUBRA</name>
<keyword evidence="1" id="KW-0812">Transmembrane</keyword>
<sequence>MGGGTSLLAEVIGMVKRSLGDEFRRLLLVVLLVAGMIFLLAACGGGTGSGDQASSDGQRPFSALEREARGTTVNFFMYGGDDATNSYVDNFIAPRLEEEHGITVERTPVSDTADVVNKLLNERQAGDDEGTVDLVWINGENFYTGSQADLWFGPWAEELPNARYIDWQDPLIKKDFGYPVDGYEAPWSQAQFVMVYDSAKVDDPPRTVDELREWVRENPGRFAYPAPPDYTGSAFVLQIFYGVTGEVEPYQEAFDEAAFEERAQEFYDYMNEIEPDLWRGGETYPKTVAELDGLYQNGEVDMTMSYNPYLAQRQVAKGLFPETTRTYLLEGGTLSNTNYVAIPFNAPNKAGAQVAANFMQSPEAQAEMQRTHVVGGLTTLDLDRLPEERRREFAGTPDEAALPLGELQDNRLPEARTGWLVAVQDGWIENVQRR</sequence>
<dbReference type="InterPro" id="IPR027020">
    <property type="entry name" value="YnjB"/>
</dbReference>
<dbReference type="SUPFAM" id="SSF53850">
    <property type="entry name" value="Periplasmic binding protein-like II"/>
    <property type="match status" value="1"/>
</dbReference>
<dbReference type="Proteomes" id="UP001281130">
    <property type="component" value="Unassembled WGS sequence"/>
</dbReference>
<proteinExistence type="predicted"/>
<dbReference type="Pfam" id="PF13416">
    <property type="entry name" value="SBP_bac_8"/>
    <property type="match status" value="1"/>
</dbReference>
<evidence type="ECO:0000313" key="2">
    <source>
        <dbReference type="EMBL" id="MDX5894725.1"/>
    </source>
</evidence>
<dbReference type="EMBL" id="JAWXXX010000001">
    <property type="protein sequence ID" value="MDX5894725.1"/>
    <property type="molecule type" value="Genomic_DNA"/>
</dbReference>